<evidence type="ECO:0000313" key="4">
    <source>
        <dbReference type="EMBL" id="SHJ60508.1"/>
    </source>
</evidence>
<accession>A0A1M6KND2</accession>
<organism evidence="4 5">
    <name type="scientific">Hathewaya proteolytica DSM 3090</name>
    <dbReference type="NCBI Taxonomy" id="1121331"/>
    <lineage>
        <taxon>Bacteria</taxon>
        <taxon>Bacillati</taxon>
        <taxon>Bacillota</taxon>
        <taxon>Clostridia</taxon>
        <taxon>Eubacteriales</taxon>
        <taxon>Clostridiaceae</taxon>
        <taxon>Hathewaya</taxon>
    </lineage>
</organism>
<dbReference type="Gene3D" id="3.60.21.10">
    <property type="match status" value="1"/>
</dbReference>
<dbReference type="EMBL" id="FRAD01000004">
    <property type="protein sequence ID" value="SHJ60508.1"/>
    <property type="molecule type" value="Genomic_DNA"/>
</dbReference>
<name>A0A1M6KND2_9CLOT</name>
<keyword evidence="5" id="KW-1185">Reference proteome</keyword>
<gene>
    <name evidence="4" type="ORF">SAMN02745248_00539</name>
</gene>
<dbReference type="PANTHER" id="PTHR33393">
    <property type="entry name" value="POLYGLUTAMINE SYNTHESIS ACCESSORY PROTEIN RV0574C-RELATED"/>
    <property type="match status" value="1"/>
</dbReference>
<dbReference type="Proteomes" id="UP000183952">
    <property type="component" value="Unassembled WGS sequence"/>
</dbReference>
<reference evidence="4 5" key="1">
    <citation type="submission" date="2016-11" db="EMBL/GenBank/DDBJ databases">
        <authorList>
            <person name="Jaros S."/>
            <person name="Januszkiewicz K."/>
            <person name="Wedrychowicz H."/>
        </authorList>
    </citation>
    <scope>NUCLEOTIDE SEQUENCE [LARGE SCALE GENOMIC DNA]</scope>
    <source>
        <strain evidence="4 5">DSM 3090</strain>
    </source>
</reference>
<keyword evidence="2" id="KW-0472">Membrane</keyword>
<dbReference type="AlphaFoldDB" id="A0A1M6KND2"/>
<dbReference type="InterPro" id="IPR052169">
    <property type="entry name" value="CW_Biosynth-Accessory"/>
</dbReference>
<evidence type="ECO:0000313" key="5">
    <source>
        <dbReference type="Proteomes" id="UP000183952"/>
    </source>
</evidence>
<sequence length="394" mass="44733">MSRSNRRSVRKKRRKPSKERNILIILLLSVIIAICCIYLFFFKNSSSVAKSKQLDNIPTKVEEKKHDPISPEKEPEIPQPKLSEIVISSAGDCTIGTDPSFGGNTLPVTLKSNDMDLSYFFKNVKKIFEKDDMTLVNLETTFTTYDKKEPKAFNFKGDPSYAKSLTLGSIEAVNISNNHIYDYKQKGFDDTLSALKAENINYFGEGNIYKTDIKGLKFAMLGYQAWGDSFNFDKLKNTLQELKSENYTVIINFHWGIERDYTPSSFQKKLAHFAIDNGADVIIGHHPHVLQSIETYKNKFICYSLGNFCFGGNSNPSDKDSAIVQNTFKYENDKLVSIGIRIIPCSISSVKNRNDYCPTPLSGEEYTRVIKKLTKISPDAGFNLSDEYHFQPQE</sequence>
<dbReference type="OrthoDB" id="9810906at2"/>
<dbReference type="RefSeq" id="WP_072902010.1">
    <property type="nucleotide sequence ID" value="NZ_FRAD01000004.1"/>
</dbReference>
<dbReference type="STRING" id="1121331.SAMN02745248_00539"/>
<keyword evidence="2" id="KW-0812">Transmembrane</keyword>
<dbReference type="Pfam" id="PF09587">
    <property type="entry name" value="PGA_cap"/>
    <property type="match status" value="1"/>
</dbReference>
<dbReference type="InterPro" id="IPR019079">
    <property type="entry name" value="Capsule_synth_CapA"/>
</dbReference>
<evidence type="ECO:0000256" key="1">
    <source>
        <dbReference type="ARBA" id="ARBA00005662"/>
    </source>
</evidence>
<evidence type="ECO:0000259" key="3">
    <source>
        <dbReference type="SMART" id="SM00854"/>
    </source>
</evidence>
<dbReference type="PANTHER" id="PTHR33393:SF13">
    <property type="entry name" value="PGA BIOSYNTHESIS PROTEIN CAPA"/>
    <property type="match status" value="1"/>
</dbReference>
<feature type="domain" description="Capsule synthesis protein CapA" evidence="3">
    <location>
        <begin position="86"/>
        <end position="312"/>
    </location>
</feature>
<dbReference type="InterPro" id="IPR029052">
    <property type="entry name" value="Metallo-depent_PP-like"/>
</dbReference>
<feature type="transmembrane region" description="Helical" evidence="2">
    <location>
        <begin position="21"/>
        <end position="41"/>
    </location>
</feature>
<keyword evidence="2" id="KW-1133">Transmembrane helix</keyword>
<protein>
    <submittedName>
        <fullName evidence="4">Poly-gamma-glutamate synthesis protein (Capsule biosynthesis protein)</fullName>
    </submittedName>
</protein>
<comment type="similarity">
    <text evidence="1">Belongs to the CapA family.</text>
</comment>
<dbReference type="CDD" id="cd07381">
    <property type="entry name" value="MPP_CapA"/>
    <property type="match status" value="1"/>
</dbReference>
<evidence type="ECO:0000256" key="2">
    <source>
        <dbReference type="SAM" id="Phobius"/>
    </source>
</evidence>
<proteinExistence type="inferred from homology"/>
<dbReference type="SUPFAM" id="SSF56300">
    <property type="entry name" value="Metallo-dependent phosphatases"/>
    <property type="match status" value="1"/>
</dbReference>
<dbReference type="SMART" id="SM00854">
    <property type="entry name" value="PGA_cap"/>
    <property type="match status" value="1"/>
</dbReference>